<dbReference type="EMBL" id="JARAKH010000010">
    <property type="protein sequence ID" value="KAK8399877.1"/>
    <property type="molecule type" value="Genomic_DNA"/>
</dbReference>
<comment type="caution">
    <text evidence="2">The sequence shown here is derived from an EMBL/GenBank/DDBJ whole genome shotgun (WGS) entry which is preliminary data.</text>
</comment>
<evidence type="ECO:0000256" key="1">
    <source>
        <dbReference type="SAM" id="MobiDB-lite"/>
    </source>
</evidence>
<proteinExistence type="predicted"/>
<dbReference type="Proteomes" id="UP001487740">
    <property type="component" value="Unassembled WGS sequence"/>
</dbReference>
<reference evidence="2 3" key="1">
    <citation type="submission" date="2023-03" db="EMBL/GenBank/DDBJ databases">
        <title>High-quality genome of Scylla paramamosain provides insights in environmental adaptation.</title>
        <authorList>
            <person name="Zhang L."/>
        </authorList>
    </citation>
    <scope>NUCLEOTIDE SEQUENCE [LARGE SCALE GENOMIC DNA]</scope>
    <source>
        <strain evidence="2">LZ_2023a</strain>
        <tissue evidence="2">Muscle</tissue>
    </source>
</reference>
<dbReference type="AlphaFoldDB" id="A0AAW0UMM4"/>
<gene>
    <name evidence="2" type="ORF">O3P69_002932</name>
</gene>
<accession>A0AAW0UMM4</accession>
<keyword evidence="3" id="KW-1185">Reference proteome</keyword>
<protein>
    <submittedName>
        <fullName evidence="2">Uncharacterized protein</fullName>
    </submittedName>
</protein>
<sequence>MMKAWGSSSGHQKAAGSKELPRFRSDPVATRSRSRTSTKSTLLYTRKVYHVATSYTKSGIPKLASPASTVWAADKMHISE</sequence>
<evidence type="ECO:0000313" key="2">
    <source>
        <dbReference type="EMBL" id="KAK8399877.1"/>
    </source>
</evidence>
<organism evidence="2 3">
    <name type="scientific">Scylla paramamosain</name>
    <name type="common">Mud crab</name>
    <dbReference type="NCBI Taxonomy" id="85552"/>
    <lineage>
        <taxon>Eukaryota</taxon>
        <taxon>Metazoa</taxon>
        <taxon>Ecdysozoa</taxon>
        <taxon>Arthropoda</taxon>
        <taxon>Crustacea</taxon>
        <taxon>Multicrustacea</taxon>
        <taxon>Malacostraca</taxon>
        <taxon>Eumalacostraca</taxon>
        <taxon>Eucarida</taxon>
        <taxon>Decapoda</taxon>
        <taxon>Pleocyemata</taxon>
        <taxon>Brachyura</taxon>
        <taxon>Eubrachyura</taxon>
        <taxon>Portunoidea</taxon>
        <taxon>Portunidae</taxon>
        <taxon>Portuninae</taxon>
        <taxon>Scylla</taxon>
    </lineage>
</organism>
<name>A0AAW0UMM4_SCYPA</name>
<evidence type="ECO:0000313" key="3">
    <source>
        <dbReference type="Proteomes" id="UP001487740"/>
    </source>
</evidence>
<feature type="region of interest" description="Disordered" evidence="1">
    <location>
        <begin position="1"/>
        <end position="39"/>
    </location>
</feature>
<feature type="compositionally biased region" description="Polar residues" evidence="1">
    <location>
        <begin position="1"/>
        <end position="11"/>
    </location>
</feature>